<sequence>MGRDDRRDHRKRGRSRSPERRPTDRSRKPREKEIFKIPEKLSSEEKIKYILKGGAQVPVNPALLEENEVKLSTNATPLSLEEIIEAKKAKEDELSKPKFISKEEKAKIALAKRQKEADESRRRADEQRAKQREIFQQGRIQNDPEFERRQRRKELDTRRNDREDRRTGKDSEKELTAIKDRYLGAAKKKKKVRKQNERKFVFDWDAGDDTSNDYNPIYRERHQVQLFGRGYIAGIDIKAHGRKINPAETKSSPISERKRSSRRPSTSVTGERSR</sequence>
<feature type="region of interest" description="Disordered" evidence="2">
    <location>
        <begin position="1"/>
        <end position="34"/>
    </location>
</feature>
<dbReference type="AlphaFoldDB" id="E4XIG5"/>
<dbReference type="OrthoDB" id="196131at2759"/>
<evidence type="ECO:0000259" key="3">
    <source>
        <dbReference type="Pfam" id="PF25430"/>
    </source>
</evidence>
<dbReference type="Pfam" id="PF25430">
    <property type="entry name" value="DDX23"/>
    <property type="match status" value="1"/>
</dbReference>
<feature type="domain" description="PRP28/DDX23-like helical" evidence="3">
    <location>
        <begin position="200"/>
        <end position="261"/>
    </location>
</feature>
<dbReference type="EMBL" id="FN653055">
    <property type="protein sequence ID" value="CBY10366.1"/>
    <property type="molecule type" value="Genomic_DNA"/>
</dbReference>
<gene>
    <name evidence="4" type="ORF">GSOID_T00012387001</name>
</gene>
<evidence type="ECO:0000313" key="4">
    <source>
        <dbReference type="EMBL" id="CBY10366.1"/>
    </source>
</evidence>
<dbReference type="Proteomes" id="UP000001307">
    <property type="component" value="Unassembled WGS sequence"/>
</dbReference>
<proteinExistence type="predicted"/>
<protein>
    <recommendedName>
        <fullName evidence="3">PRP28/DDX23-like helical domain-containing protein</fullName>
    </recommendedName>
</protein>
<dbReference type="GO" id="GO:0003724">
    <property type="term" value="F:RNA helicase activity"/>
    <property type="evidence" value="ECO:0007669"/>
    <property type="project" value="UniProtKB-EC"/>
</dbReference>
<reference evidence="4" key="1">
    <citation type="journal article" date="2010" name="Science">
        <title>Plasticity of animal genome architecture unmasked by rapid evolution of a pelagic tunicate.</title>
        <authorList>
            <person name="Denoeud F."/>
            <person name="Henriet S."/>
            <person name="Mungpakdee S."/>
            <person name="Aury J.M."/>
            <person name="Da Silva C."/>
            <person name="Brinkmann H."/>
            <person name="Mikhaleva J."/>
            <person name="Olsen L.C."/>
            <person name="Jubin C."/>
            <person name="Canestro C."/>
            <person name="Bouquet J.M."/>
            <person name="Danks G."/>
            <person name="Poulain J."/>
            <person name="Campsteijn C."/>
            <person name="Adamski M."/>
            <person name="Cross I."/>
            <person name="Yadetie F."/>
            <person name="Muffato M."/>
            <person name="Louis A."/>
            <person name="Butcher S."/>
            <person name="Tsagkogeorga G."/>
            <person name="Konrad A."/>
            <person name="Singh S."/>
            <person name="Jensen M.F."/>
            <person name="Cong E.H."/>
            <person name="Eikeseth-Otteraa H."/>
            <person name="Noel B."/>
            <person name="Anthouard V."/>
            <person name="Porcel B.M."/>
            <person name="Kachouri-Lafond R."/>
            <person name="Nishino A."/>
            <person name="Ugolini M."/>
            <person name="Chourrout P."/>
            <person name="Nishida H."/>
            <person name="Aasland R."/>
            <person name="Huzurbazar S."/>
            <person name="Westhof E."/>
            <person name="Delsuc F."/>
            <person name="Lehrach H."/>
            <person name="Reinhardt R."/>
            <person name="Weissenbach J."/>
            <person name="Roy S.W."/>
            <person name="Artiguenave F."/>
            <person name="Postlethwait J.H."/>
            <person name="Manak J.R."/>
            <person name="Thompson E.M."/>
            <person name="Jaillon O."/>
            <person name="Du Pasquier L."/>
            <person name="Boudinot P."/>
            <person name="Liberles D.A."/>
            <person name="Volff J.N."/>
            <person name="Philippe H."/>
            <person name="Lenhard B."/>
            <person name="Roest Crollius H."/>
            <person name="Wincker P."/>
            <person name="Chourrout D."/>
        </authorList>
    </citation>
    <scope>NUCLEOTIDE SEQUENCE [LARGE SCALE GENOMIC DNA]</scope>
</reference>
<evidence type="ECO:0000313" key="5">
    <source>
        <dbReference type="Proteomes" id="UP000001307"/>
    </source>
</evidence>
<feature type="compositionally biased region" description="Basic and acidic residues" evidence="2">
    <location>
        <begin position="110"/>
        <end position="133"/>
    </location>
</feature>
<organism evidence="4">
    <name type="scientific">Oikopleura dioica</name>
    <name type="common">Tunicate</name>
    <dbReference type="NCBI Taxonomy" id="34765"/>
    <lineage>
        <taxon>Eukaryota</taxon>
        <taxon>Metazoa</taxon>
        <taxon>Chordata</taxon>
        <taxon>Tunicata</taxon>
        <taxon>Appendicularia</taxon>
        <taxon>Copelata</taxon>
        <taxon>Oikopleuridae</taxon>
        <taxon>Oikopleura</taxon>
    </lineage>
</organism>
<name>E4XIG5_OIKDI</name>
<dbReference type="InParanoid" id="E4XIG5"/>
<accession>E4XIG5</accession>
<dbReference type="InterPro" id="IPR057479">
    <property type="entry name" value="PRP28/DDX23-like_helical"/>
</dbReference>
<feature type="region of interest" description="Disordered" evidence="2">
    <location>
        <begin position="110"/>
        <end position="198"/>
    </location>
</feature>
<feature type="compositionally biased region" description="Basic and acidic residues" evidence="2">
    <location>
        <begin position="16"/>
        <end position="34"/>
    </location>
</feature>
<evidence type="ECO:0000256" key="2">
    <source>
        <dbReference type="SAM" id="MobiDB-lite"/>
    </source>
</evidence>
<keyword evidence="5" id="KW-1185">Reference proteome</keyword>
<feature type="compositionally biased region" description="Basic and acidic residues" evidence="2">
    <location>
        <begin position="145"/>
        <end position="182"/>
    </location>
</feature>
<evidence type="ECO:0000256" key="1">
    <source>
        <dbReference type="ARBA" id="ARBA00047984"/>
    </source>
</evidence>
<feature type="region of interest" description="Disordered" evidence="2">
    <location>
        <begin position="239"/>
        <end position="274"/>
    </location>
</feature>
<feature type="compositionally biased region" description="Polar residues" evidence="2">
    <location>
        <begin position="263"/>
        <end position="274"/>
    </location>
</feature>
<comment type="catalytic activity">
    <reaction evidence="1">
        <text>ATP + H2O = ADP + phosphate + H(+)</text>
        <dbReference type="Rhea" id="RHEA:13065"/>
        <dbReference type="ChEBI" id="CHEBI:15377"/>
        <dbReference type="ChEBI" id="CHEBI:15378"/>
        <dbReference type="ChEBI" id="CHEBI:30616"/>
        <dbReference type="ChEBI" id="CHEBI:43474"/>
        <dbReference type="ChEBI" id="CHEBI:456216"/>
        <dbReference type="EC" id="3.6.4.13"/>
    </reaction>
</comment>